<dbReference type="Proteomes" id="UP000479190">
    <property type="component" value="Unassembled WGS sequence"/>
</dbReference>
<feature type="region of interest" description="Disordered" evidence="2">
    <location>
        <begin position="1"/>
        <end position="69"/>
    </location>
</feature>
<sequence length="386" mass="43573">MSKRLPRGGHNNVYSPAKRQRLDVTRESSNLSQQQQSSSNARYATANSCKPSTSSNSSSSSSNNNNGLVPIQSANAFEDLWGDDDFDPGDDELEELDFIASQATQEERVFKPPQPPAPAPSKVSPGAAATSRNNGTTVVVKASQQFTIVQSQMLASSSSSCISKEIEECSQAFEFDDFEKDVKSNYHNSTFCPKPANSTSNIVLVSDGEEVAKLKEENKKLLDDFMTKEGETEFLRQHLNQMQQRYEAAKKEQERIIKEERMKFEADRNELMKRNTALESELQLKKISEAMQNDDIRDMNELYMSEFYELPVSHTHNFCEAKAWYDLERGVETRRAVGLLSHLVSASDYLADYICGNRKLEVKGDKEFESYAKQMNSYNSWWSSGT</sequence>
<gene>
    <name evidence="3" type="ORF">TBRA_LOCUS2265</name>
</gene>
<feature type="compositionally biased region" description="Low complexity" evidence="2">
    <location>
        <begin position="28"/>
        <end position="40"/>
    </location>
</feature>
<feature type="region of interest" description="Disordered" evidence="2">
    <location>
        <begin position="106"/>
        <end position="135"/>
    </location>
</feature>
<dbReference type="OrthoDB" id="7668655at2759"/>
<organism evidence="3 4">
    <name type="scientific">Trichogramma brassicae</name>
    <dbReference type="NCBI Taxonomy" id="86971"/>
    <lineage>
        <taxon>Eukaryota</taxon>
        <taxon>Metazoa</taxon>
        <taxon>Ecdysozoa</taxon>
        <taxon>Arthropoda</taxon>
        <taxon>Hexapoda</taxon>
        <taxon>Insecta</taxon>
        <taxon>Pterygota</taxon>
        <taxon>Neoptera</taxon>
        <taxon>Endopterygota</taxon>
        <taxon>Hymenoptera</taxon>
        <taxon>Apocrita</taxon>
        <taxon>Proctotrupomorpha</taxon>
        <taxon>Chalcidoidea</taxon>
        <taxon>Trichogrammatidae</taxon>
        <taxon>Trichogramma</taxon>
    </lineage>
</organism>
<dbReference type="GO" id="GO:0000077">
    <property type="term" value="P:DNA damage checkpoint signaling"/>
    <property type="evidence" value="ECO:0007669"/>
    <property type="project" value="InterPro"/>
</dbReference>
<evidence type="ECO:0000313" key="4">
    <source>
        <dbReference type="Proteomes" id="UP000479190"/>
    </source>
</evidence>
<protein>
    <submittedName>
        <fullName evidence="3">Uncharacterized protein</fullName>
    </submittedName>
</protein>
<dbReference type="EMBL" id="CADCXV010000446">
    <property type="protein sequence ID" value="CAB0030258.1"/>
    <property type="molecule type" value="Genomic_DNA"/>
</dbReference>
<name>A0A6H5HX25_9HYME</name>
<evidence type="ECO:0000313" key="3">
    <source>
        <dbReference type="EMBL" id="CAB0030258.1"/>
    </source>
</evidence>
<feature type="compositionally biased region" description="Low complexity" evidence="2">
    <location>
        <begin position="120"/>
        <end position="129"/>
    </location>
</feature>
<dbReference type="PANTHER" id="PTHR28594:SF1">
    <property type="entry name" value="ATR-INTERACTING PROTEIN"/>
    <property type="match status" value="1"/>
</dbReference>
<dbReference type="PANTHER" id="PTHR28594">
    <property type="entry name" value="ATR-INTERACTING PROTEIN"/>
    <property type="match status" value="1"/>
</dbReference>
<feature type="compositionally biased region" description="Polar residues" evidence="2">
    <location>
        <begin position="41"/>
        <end position="53"/>
    </location>
</feature>
<keyword evidence="1" id="KW-0175">Coiled coil</keyword>
<accession>A0A6H5HX25</accession>
<dbReference type="GO" id="GO:0006281">
    <property type="term" value="P:DNA repair"/>
    <property type="evidence" value="ECO:0007669"/>
    <property type="project" value="TreeGrafter"/>
</dbReference>
<feature type="compositionally biased region" description="Low complexity" evidence="2">
    <location>
        <begin position="54"/>
        <end position="66"/>
    </location>
</feature>
<evidence type="ECO:0000256" key="1">
    <source>
        <dbReference type="SAM" id="Coils"/>
    </source>
</evidence>
<keyword evidence="4" id="KW-1185">Reference proteome</keyword>
<dbReference type="AlphaFoldDB" id="A0A6H5HX25"/>
<dbReference type="InterPro" id="IPR033349">
    <property type="entry name" value="ATRIP"/>
</dbReference>
<proteinExistence type="predicted"/>
<evidence type="ECO:0000256" key="2">
    <source>
        <dbReference type="SAM" id="MobiDB-lite"/>
    </source>
</evidence>
<feature type="coiled-coil region" evidence="1">
    <location>
        <begin position="211"/>
        <end position="281"/>
    </location>
</feature>
<reference evidence="3 4" key="1">
    <citation type="submission" date="2020-02" db="EMBL/GenBank/DDBJ databases">
        <authorList>
            <person name="Ferguson B K."/>
        </authorList>
    </citation>
    <scope>NUCLEOTIDE SEQUENCE [LARGE SCALE GENOMIC DNA]</scope>
</reference>